<feature type="domain" description="CFAP65 eight Ig-like" evidence="12">
    <location>
        <begin position="757"/>
        <end position="903"/>
    </location>
</feature>
<dbReference type="Pfam" id="PF25249">
    <property type="entry name" value="Ig_CFAP65_7th"/>
    <property type="match status" value="1"/>
</dbReference>
<evidence type="ECO:0000256" key="1">
    <source>
        <dbReference type="ARBA" id="ARBA00004230"/>
    </source>
</evidence>
<evidence type="ECO:0000256" key="2">
    <source>
        <dbReference type="ARBA" id="ARBA00004496"/>
    </source>
</evidence>
<evidence type="ECO:0000259" key="8">
    <source>
        <dbReference type="Pfam" id="PF22544"/>
    </source>
</evidence>
<reference evidence="14" key="1">
    <citation type="submission" date="2020-05" db="EMBL/GenBank/DDBJ databases">
        <title>Phylogenomic resolution of chytrid fungi.</title>
        <authorList>
            <person name="Stajich J.E."/>
            <person name="Amses K."/>
            <person name="Simmons R."/>
            <person name="Seto K."/>
            <person name="Myers J."/>
            <person name="Bonds A."/>
            <person name="Quandt C.A."/>
            <person name="Barry K."/>
            <person name="Liu P."/>
            <person name="Grigoriev I."/>
            <person name="Longcore J.E."/>
            <person name="James T.Y."/>
        </authorList>
    </citation>
    <scope>NUCLEOTIDE SEQUENCE</scope>
    <source>
        <strain evidence="14">JEL0318</strain>
    </source>
</reference>
<dbReference type="InterPro" id="IPR052614">
    <property type="entry name" value="CFAP65"/>
</dbReference>
<dbReference type="PANTHER" id="PTHR46127:SF1">
    <property type="entry name" value="CILIA- AND FLAGELLA-ASSOCIATED PROTEIN 65"/>
    <property type="match status" value="1"/>
</dbReference>
<dbReference type="Pfam" id="PF24816">
    <property type="entry name" value="Ig_CFAP65__9th"/>
    <property type="match status" value="1"/>
</dbReference>
<evidence type="ECO:0000256" key="3">
    <source>
        <dbReference type="ARBA" id="ARBA00022490"/>
    </source>
</evidence>
<dbReference type="Pfam" id="PF24291">
    <property type="entry name" value="Ig_CFAP65"/>
    <property type="match status" value="1"/>
</dbReference>
<dbReference type="SUPFAM" id="SSF49354">
    <property type="entry name" value="PapD-like"/>
    <property type="match status" value="1"/>
</dbReference>
<comment type="caution">
    <text evidence="14">The sequence shown here is derived from an EMBL/GenBank/DDBJ whole genome shotgun (WGS) entry which is preliminary data.</text>
</comment>
<keyword evidence="15" id="KW-1185">Reference proteome</keyword>
<feature type="domain" description="CFAP65 fourth Ig-like" evidence="10">
    <location>
        <begin position="266"/>
        <end position="358"/>
    </location>
</feature>
<dbReference type="Gene3D" id="2.60.40.10">
    <property type="entry name" value="Immunoglobulins"/>
    <property type="match status" value="8"/>
</dbReference>
<comment type="subcellular location">
    <subcellularLocation>
        <location evidence="1">Cell projection</location>
        <location evidence="1">Cilium</location>
        <location evidence="1">Flagellum</location>
    </subcellularLocation>
    <subcellularLocation>
        <location evidence="2">Cytoplasm</location>
    </subcellularLocation>
</comment>
<keyword evidence="5" id="KW-0969">Cilium</keyword>
<dbReference type="InterPro" id="IPR057467">
    <property type="entry name" value="Ig_CFAP65_8th"/>
</dbReference>
<feature type="domain" description="CFAP65-like ninth Ig-like" evidence="11">
    <location>
        <begin position="906"/>
        <end position="1094"/>
    </location>
</feature>
<feature type="domain" description="CFAP65 tenth Ig-like" evidence="9">
    <location>
        <begin position="1104"/>
        <end position="1216"/>
    </location>
</feature>
<evidence type="ECO:0000256" key="5">
    <source>
        <dbReference type="ARBA" id="ARBA00023069"/>
    </source>
</evidence>
<accession>A0AAD5SAT6</accession>
<feature type="domain" description="HYDIN/VesB/CFA65-like Ig-like" evidence="8">
    <location>
        <begin position="158"/>
        <end position="232"/>
    </location>
</feature>
<evidence type="ECO:0000259" key="12">
    <source>
        <dbReference type="Pfam" id="PF25248"/>
    </source>
</evidence>
<keyword evidence="4" id="KW-0282">Flagellum</keyword>
<feature type="domain" description="HYDIN/VesB/CFA65-like Ig-like" evidence="8">
    <location>
        <begin position="48"/>
        <end position="129"/>
    </location>
</feature>
<evidence type="ECO:0000313" key="15">
    <source>
        <dbReference type="Proteomes" id="UP001212841"/>
    </source>
</evidence>
<dbReference type="GO" id="GO:0005737">
    <property type="term" value="C:cytoplasm"/>
    <property type="evidence" value="ECO:0007669"/>
    <property type="project" value="UniProtKB-SubCell"/>
</dbReference>
<dbReference type="Pfam" id="PF25248">
    <property type="entry name" value="Ig_CFAP65_8th"/>
    <property type="match status" value="1"/>
</dbReference>
<dbReference type="NCBIfam" id="NF012200">
    <property type="entry name" value="choice_anch_D"/>
    <property type="match status" value="1"/>
</dbReference>
<sequence>MTLSAGMNWTVPITFRPVAKERYDDVIEFNTSFGKFYVPVKATLPEHVLEFPQSIDFILCPIRETAKKTFLLKNVGELSSHFEWATSKPFAISPKSGFLEPESHVAVTVDFKPENASVFDAVAVCTFGDKTQWEKSKVTQAMTIHGIGKYSQLKIEGDQLEFDFGEVYVGKTAERKFVLQNPSAVHANFKIRQSETDPDPYFEFSTLSGTVPSGKSMEITIAYTPVAAELHSIEYFDIATVSGNVIRITCSGKGIGPKVSLSTTVVNFNDSPAGTTVTRAMYIVNNAATPAFYQFLSEPNSIFRIDKPWGTINPQSSVALTIRFSPTEPLNYWRRVYCLVEHQDALFVDFLGTCYNDKRRPATFHPRHIENYQKRKRNGLWSYGPEQLEDMMKAGAVKCENGELSFVDPEQAASAATVSPSDSPYDAGRIASEYFYDNTGDSEAVTLMDTYVDFGSCSRPRMDNSFYGAQLECFVYFKSMRNFRLVNEDTFTPPWCLTPMVAGNTFPPGEDTFLPKINFGALRLDFPSCHVDKTVYRTVRVSNTGATPVKFAFMDSAAAIGGPGSIGGGTMLASRGGPPFAVKPRVGLLHKNESRLIVFRFSPGEQRLYEQALNCVFNSSAGNTLDLQMRGVGYYPQLSFADQNALSFRPICVEAIAQRRFEVRNASRIAVNYAWQIPNHYASIVSIEPTQGTLAPNSTTHLTCTFAPNAPKSWTLRIPCYYSHEQKVVDAKSSESDVLPDFNERRTTLLVAGRGTHGKIVTDPDTIDLGPVLVNTIVERDMVVYNPCECDVFYSLQVARKRKRKDVEAEEKEREDDGEEALPNNVKNAGLEIAQISRVLPARSQQTLRIRLCLTEQVLHEFKIYYQLKECAGNGTTQTRPLSRLITAKGQESHHLCDIKALGVHPLIQVQDIRCEGLSKTFLWQLFSLNRFNAVLKEVNPRPNTHPPDQDDSFPTDMGPISTEQASEPTLTTVDFDFGSTPVGCKPSVYHFSFTNSGVVCVDWVFLFPNDLEVEIEHWADPGDYTDEQLHHNLILDNNIFTISPKSGRLDSGESAHIVMTYSHEFAGQHHLPVIFKLRNGSSHLGGKEILINFNGYSVPPGKKCLHLQSSQHTFKPVPIGTDEASVQTYRLMNCGSVSLQYYVDLAPLERIRSENKDVEIFQCRTSSGVIGPGETQYLEWVFRPLEAKDYEVDVPISVVDGKTRMVTFRGSGVNQVNDPMPDSQKSEETIPSIQVITMPRQIAWLSMERVDFGHVPWRCSLRQLVIVRNVAKDADLSFTWIVPDYWPGSTIQVVPATGRLKPGQSRVCKIVFTPQADARAYDMDIVCEIRNETELGVYNVHKEAIEAARREGRLLTAGDIPAGSLEKLSGPRSSTSGSQPDLNKVKYRTLPPISPPITPNAGSSRVGSGGKERRSEGSDKSRALSAQSHVDEVMPLDLPPAPEPFRLFVAILACTHPPDAYRLHFPQSEIFFHQIASDNKDVIIPHQVYSDTTLRATVTSALSSILDEVMQDPDVQELQNVIRGEPLPYFAQISSIKRNGIILEGALDDGIHGNASPEQDGKEMDALAKSQSVAKWEEVHGTTGFAVHEDEGEEDAMNLLSSTSFQNLVETVLEGTIYNIMQEADMGEFELTRRHISIVQ</sequence>
<evidence type="ECO:0000256" key="4">
    <source>
        <dbReference type="ARBA" id="ARBA00022846"/>
    </source>
</evidence>
<name>A0AAD5SAT6_9FUNG</name>
<feature type="domain" description="CFAP65 seventh Ig-like" evidence="13">
    <location>
        <begin position="641"/>
        <end position="733"/>
    </location>
</feature>
<protein>
    <submittedName>
        <fullName evidence="14">Uncharacterized protein</fullName>
    </submittedName>
</protein>
<feature type="compositionally biased region" description="Polar residues" evidence="7">
    <location>
        <begin position="1372"/>
        <end position="1382"/>
    </location>
</feature>
<keyword evidence="6" id="KW-0966">Cell projection</keyword>
<organism evidence="14 15">
    <name type="scientific">Rhizophlyctis rosea</name>
    <dbReference type="NCBI Taxonomy" id="64517"/>
    <lineage>
        <taxon>Eukaryota</taxon>
        <taxon>Fungi</taxon>
        <taxon>Fungi incertae sedis</taxon>
        <taxon>Chytridiomycota</taxon>
        <taxon>Chytridiomycota incertae sedis</taxon>
        <taxon>Chytridiomycetes</taxon>
        <taxon>Rhizophlyctidales</taxon>
        <taxon>Rhizophlyctidaceae</taxon>
        <taxon>Rhizophlyctis</taxon>
    </lineage>
</organism>
<feature type="compositionally biased region" description="Basic and acidic residues" evidence="7">
    <location>
        <begin position="1411"/>
        <end position="1423"/>
    </location>
</feature>
<dbReference type="Pfam" id="PF22544">
    <property type="entry name" value="HYDIN_VesB_CFA65-like_Ig"/>
    <property type="match status" value="2"/>
</dbReference>
<feature type="region of interest" description="Disordered" evidence="7">
    <location>
        <begin position="940"/>
        <end position="959"/>
    </location>
</feature>
<feature type="region of interest" description="Disordered" evidence="7">
    <location>
        <begin position="1362"/>
        <end position="1429"/>
    </location>
</feature>
<keyword evidence="3" id="KW-0963">Cytoplasm</keyword>
<feature type="compositionally biased region" description="Acidic residues" evidence="7">
    <location>
        <begin position="808"/>
        <end position="820"/>
    </location>
</feature>
<feature type="region of interest" description="Disordered" evidence="7">
    <location>
        <begin position="804"/>
        <end position="824"/>
    </location>
</feature>
<dbReference type="EMBL" id="JADGJD010000595">
    <property type="protein sequence ID" value="KAJ3049787.1"/>
    <property type="molecule type" value="Genomic_DNA"/>
</dbReference>
<dbReference type="InterPro" id="IPR053879">
    <property type="entry name" value="HYDIN_VesB_CFA65-like_Ig"/>
</dbReference>
<proteinExistence type="predicted"/>
<evidence type="ECO:0000256" key="7">
    <source>
        <dbReference type="SAM" id="MobiDB-lite"/>
    </source>
</evidence>
<dbReference type="InterPro" id="IPR056305">
    <property type="entry name" value="Ig_CFAP65_10th"/>
</dbReference>
<evidence type="ECO:0000259" key="10">
    <source>
        <dbReference type="Pfam" id="PF24507"/>
    </source>
</evidence>
<dbReference type="PANTHER" id="PTHR46127">
    <property type="entry name" value="CILIA- AND FLAGELLA-ASSOCIATED PROTEIN 65"/>
    <property type="match status" value="1"/>
</dbReference>
<evidence type="ECO:0000259" key="9">
    <source>
        <dbReference type="Pfam" id="PF24291"/>
    </source>
</evidence>
<dbReference type="Pfam" id="PF24507">
    <property type="entry name" value="Ig_CFAP65_4th"/>
    <property type="match status" value="1"/>
</dbReference>
<dbReference type="Proteomes" id="UP001212841">
    <property type="component" value="Unassembled WGS sequence"/>
</dbReference>
<gene>
    <name evidence="14" type="ORF">HK097_009215</name>
</gene>
<dbReference type="InterPro" id="IPR058536">
    <property type="entry name" value="Ig_CFAP65_4th"/>
</dbReference>
<dbReference type="InterPro" id="IPR013783">
    <property type="entry name" value="Ig-like_fold"/>
</dbReference>
<dbReference type="InterPro" id="IPR057470">
    <property type="entry name" value="Ig_CFAP65_7th"/>
</dbReference>
<dbReference type="InterPro" id="IPR008962">
    <property type="entry name" value="PapD-like_sf"/>
</dbReference>
<dbReference type="InterPro" id="IPR056344">
    <property type="entry name" value="Ig_CFAP65-like_9th"/>
</dbReference>
<evidence type="ECO:0000259" key="13">
    <source>
        <dbReference type="Pfam" id="PF25249"/>
    </source>
</evidence>
<evidence type="ECO:0000313" key="14">
    <source>
        <dbReference type="EMBL" id="KAJ3049787.1"/>
    </source>
</evidence>
<dbReference type="GO" id="GO:0031514">
    <property type="term" value="C:motile cilium"/>
    <property type="evidence" value="ECO:0007669"/>
    <property type="project" value="UniProtKB-SubCell"/>
</dbReference>
<evidence type="ECO:0000259" key="11">
    <source>
        <dbReference type="Pfam" id="PF24816"/>
    </source>
</evidence>
<evidence type="ECO:0000256" key="6">
    <source>
        <dbReference type="ARBA" id="ARBA00023273"/>
    </source>
</evidence>